<protein>
    <submittedName>
        <fullName evidence="1">Acetyl-CoA carboxylase carboxyltransferase beta subunit</fullName>
    </submittedName>
</protein>
<reference evidence="1" key="1">
    <citation type="submission" date="2013-07" db="EMBL/GenBank/DDBJ databases">
        <authorList>
            <person name="Pilkington S."/>
        </authorList>
    </citation>
    <scope>NUCLEOTIDE SEQUENCE</scope>
</reference>
<dbReference type="GO" id="GO:2001295">
    <property type="term" value="P:malonyl-CoA biosynthetic process"/>
    <property type="evidence" value="ECO:0007669"/>
    <property type="project" value="TreeGrafter"/>
</dbReference>
<keyword evidence="1" id="KW-0150">Chloroplast</keyword>
<dbReference type="SUPFAM" id="SSF52096">
    <property type="entry name" value="ClpP/crotonase"/>
    <property type="match status" value="1"/>
</dbReference>
<dbReference type="PANTHER" id="PTHR42995:SF5">
    <property type="entry name" value="ACETYL-COENZYME A CARBOXYLASE CARBOXYL TRANSFERASE SUBUNIT BETA, CHLOROPLASTIC"/>
    <property type="match status" value="1"/>
</dbReference>
<keyword evidence="1" id="KW-0934">Plastid</keyword>
<sequence>MALQSLRRSMRSLVGKRICPLIEYAIFPPLPCIIICASRGTRMQRGNYSLIKKPKKVSTLWQYQSTKKPCVSILTTGRIRVSVC</sequence>
<dbReference type="GO" id="GO:0016740">
    <property type="term" value="F:transferase activity"/>
    <property type="evidence" value="ECO:0007669"/>
    <property type="project" value="UniProtKB-KW"/>
</dbReference>
<dbReference type="PANTHER" id="PTHR42995">
    <property type="entry name" value="ACETYL-COENZYME A CARBOXYLASE CARBOXYL TRANSFERASE SUBUNIT BETA, CHLOROPLASTIC"/>
    <property type="match status" value="1"/>
</dbReference>
<name>A0A1W5HQK0_9ORYZ</name>
<dbReference type="InterPro" id="IPR029045">
    <property type="entry name" value="ClpP/crotonase-like_dom_sf"/>
</dbReference>
<dbReference type="AlphaFoldDB" id="A0A1W5HQK0"/>
<dbReference type="EMBL" id="KF359922">
    <property type="protein sequence ID" value="AGY94944.1"/>
    <property type="molecule type" value="Genomic_DNA"/>
</dbReference>
<keyword evidence="1" id="KW-0808">Transferase</keyword>
<organism evidence="1">
    <name type="scientific">Leersia japonica</name>
    <dbReference type="NCBI Taxonomy" id="463890"/>
    <lineage>
        <taxon>Eukaryota</taxon>
        <taxon>Viridiplantae</taxon>
        <taxon>Streptophyta</taxon>
        <taxon>Embryophyta</taxon>
        <taxon>Tracheophyta</taxon>
        <taxon>Spermatophyta</taxon>
        <taxon>Magnoliopsida</taxon>
        <taxon>Liliopsida</taxon>
        <taxon>Poales</taxon>
        <taxon>Poaceae</taxon>
        <taxon>BOP clade</taxon>
        <taxon>Oryzoideae</taxon>
        <taxon>Oryzeae</taxon>
        <taxon>Oryzinae</taxon>
        <taxon>Leersia</taxon>
    </lineage>
</organism>
<dbReference type="GeneID" id="32886802"/>
<evidence type="ECO:0000313" key="1">
    <source>
        <dbReference type="EMBL" id="AGY94944.1"/>
    </source>
</evidence>
<geneLocation type="chloroplast" evidence="1"/>
<proteinExistence type="predicted"/>
<gene>
    <name evidence="1" type="primary">accD</name>
</gene>
<accession>A0A1W5HQK0</accession>
<dbReference type="GO" id="GO:0003989">
    <property type="term" value="F:acetyl-CoA carboxylase activity"/>
    <property type="evidence" value="ECO:0007669"/>
    <property type="project" value="TreeGrafter"/>
</dbReference>
<dbReference type="GO" id="GO:0006633">
    <property type="term" value="P:fatty acid biosynthetic process"/>
    <property type="evidence" value="ECO:0007669"/>
    <property type="project" value="TreeGrafter"/>
</dbReference>
<dbReference type="Gene3D" id="3.90.226.10">
    <property type="entry name" value="2-enoyl-CoA Hydratase, Chain A, domain 1"/>
    <property type="match status" value="1"/>
</dbReference>
<dbReference type="RefSeq" id="YP_009369570.1">
    <property type="nucleotide sequence ID" value="NC_034766.1"/>
</dbReference>